<dbReference type="RefSeq" id="WP_379019659.1">
    <property type="nucleotide sequence ID" value="NZ_JBHRTA010000009.1"/>
</dbReference>
<dbReference type="PANTHER" id="PTHR10900">
    <property type="entry name" value="PERIOSTIN-RELATED"/>
    <property type="match status" value="1"/>
</dbReference>
<reference evidence="3" key="1">
    <citation type="journal article" date="2019" name="Int. J. Syst. Evol. Microbiol.">
        <title>The Global Catalogue of Microorganisms (GCM) 10K type strain sequencing project: providing services to taxonomists for standard genome sequencing and annotation.</title>
        <authorList>
            <consortium name="The Broad Institute Genomics Platform"/>
            <consortium name="The Broad Institute Genome Sequencing Center for Infectious Disease"/>
            <person name="Wu L."/>
            <person name="Ma J."/>
        </authorList>
    </citation>
    <scope>NUCLEOTIDE SEQUENCE [LARGE SCALE GENOMIC DNA]</scope>
    <source>
        <strain evidence="3">KCTC 52416</strain>
    </source>
</reference>
<evidence type="ECO:0000313" key="3">
    <source>
        <dbReference type="Proteomes" id="UP001595526"/>
    </source>
</evidence>
<sequence>MKNSCLTYLFKLTRTLGIILVALTFFLSCNKKEFMPPQEGEAVAFVDTTLTVQAYMAEDTEHSLFWRAWRRSGIVSQLHALNPDYRFTVFLPSNAAMQEAGLDVSWISRASQQQLDSVVQYHVIPIQITPESFAAQTLYTGTIGLETMRLERDYVKTVHRQSANNDVPMNFRYKVSLINGKVRINNQNVGEAIQCKLLKGGTVFPINRVLQKPRKSTRQVLVEDGRFSLFLGIRRYNDSLYNVLANGEASKTISVPYESNQYVAGVRLWFSFYRWEASYVAPMLNYLSDIHYQYDHMSGAFLSVKQIFPLTVLIPTDEAFHRAGFQTLDDLIAFNHRVPLAESYDGIARCLPTDSILNYHFMGANTRATPNLIFSKNRNQYISGAIVPQPPLIYYANELRNEWIGNLMVDQHMLRIDIGSSHELHAGVPPLDFIRDGEEAVQVRVKGSEYEPATLIEKDIETYTGVIHVLDRLLVPPGFKLN</sequence>
<dbReference type="EMBL" id="JBHRTA010000009">
    <property type="protein sequence ID" value="MFC3196693.1"/>
    <property type="molecule type" value="Genomic_DNA"/>
</dbReference>
<dbReference type="InterPro" id="IPR000782">
    <property type="entry name" value="FAS1_domain"/>
</dbReference>
<dbReference type="PROSITE" id="PS50213">
    <property type="entry name" value="FAS1"/>
    <property type="match status" value="1"/>
</dbReference>
<keyword evidence="3" id="KW-1185">Reference proteome</keyword>
<organism evidence="2 3">
    <name type="scientific">Parapedobacter deserti</name>
    <dbReference type="NCBI Taxonomy" id="1912957"/>
    <lineage>
        <taxon>Bacteria</taxon>
        <taxon>Pseudomonadati</taxon>
        <taxon>Bacteroidota</taxon>
        <taxon>Sphingobacteriia</taxon>
        <taxon>Sphingobacteriales</taxon>
        <taxon>Sphingobacteriaceae</taxon>
        <taxon>Parapedobacter</taxon>
    </lineage>
</organism>
<dbReference type="Proteomes" id="UP001595526">
    <property type="component" value="Unassembled WGS sequence"/>
</dbReference>
<evidence type="ECO:0000259" key="1">
    <source>
        <dbReference type="PROSITE" id="PS50213"/>
    </source>
</evidence>
<comment type="caution">
    <text evidence="2">The sequence shown here is derived from an EMBL/GenBank/DDBJ whole genome shotgun (WGS) entry which is preliminary data.</text>
</comment>
<dbReference type="SUPFAM" id="SSF82153">
    <property type="entry name" value="FAS1 domain"/>
    <property type="match status" value="2"/>
</dbReference>
<dbReference type="PROSITE" id="PS51257">
    <property type="entry name" value="PROKAR_LIPOPROTEIN"/>
    <property type="match status" value="1"/>
</dbReference>
<proteinExistence type="predicted"/>
<dbReference type="PANTHER" id="PTHR10900:SF77">
    <property type="entry name" value="FI19380P1"/>
    <property type="match status" value="1"/>
</dbReference>
<evidence type="ECO:0000313" key="2">
    <source>
        <dbReference type="EMBL" id="MFC3196693.1"/>
    </source>
</evidence>
<dbReference type="SMART" id="SM00554">
    <property type="entry name" value="FAS1"/>
    <property type="match status" value="2"/>
</dbReference>
<name>A0ABV7JIK0_9SPHI</name>
<dbReference type="Gene3D" id="2.30.180.10">
    <property type="entry name" value="FAS1 domain"/>
    <property type="match status" value="2"/>
</dbReference>
<dbReference type="Pfam" id="PF02469">
    <property type="entry name" value="Fasciclin"/>
    <property type="match status" value="1"/>
</dbReference>
<dbReference type="InterPro" id="IPR036378">
    <property type="entry name" value="FAS1_dom_sf"/>
</dbReference>
<dbReference type="InterPro" id="IPR050904">
    <property type="entry name" value="Adhesion/Biosynth-related"/>
</dbReference>
<accession>A0ABV7JIK0</accession>
<protein>
    <submittedName>
        <fullName evidence="2">Fasciclin domain-containing protein</fullName>
    </submittedName>
</protein>
<gene>
    <name evidence="2" type="ORF">ACFOET_03615</name>
</gene>
<feature type="domain" description="FAS1" evidence="1">
    <location>
        <begin position="49"/>
        <end position="210"/>
    </location>
</feature>